<gene>
    <name evidence="1" type="ORF">XD92_0597</name>
</gene>
<evidence type="ECO:0000313" key="1">
    <source>
        <dbReference type="EMBL" id="KUK77995.1"/>
    </source>
</evidence>
<comment type="caution">
    <text evidence="1">The sequence shown here is derived from an EMBL/GenBank/DDBJ whole genome shotgun (WGS) entry which is preliminary data.</text>
</comment>
<reference evidence="2" key="1">
    <citation type="journal article" date="2015" name="MBio">
        <title>Genome-Resolved Metagenomic Analysis Reveals Roles for Candidate Phyla and Other Microbial Community Members in Biogeochemical Transformations in Oil Reservoirs.</title>
        <authorList>
            <person name="Hu P."/>
            <person name="Tom L."/>
            <person name="Singh A."/>
            <person name="Thomas B.C."/>
            <person name="Baker B.J."/>
            <person name="Piceno Y.M."/>
            <person name="Andersen G.L."/>
            <person name="Banfield J.F."/>
        </authorList>
    </citation>
    <scope>NUCLEOTIDE SEQUENCE [LARGE SCALE GENOMIC DNA]</scope>
</reference>
<proteinExistence type="predicted"/>
<sequence length="127" mass="14668">MTVAFHSEPWNLSASFFRCPQHYLLPLYPEINQLNKNKNEVLKNQYSGNRNCSRIAVEELEEERPEVKFYSMAFDSPESGVIRNAPECRGFMGLPFTMYYKNGKVAKATTSIQTMAQVEENLNQYLS</sequence>
<evidence type="ECO:0000313" key="2">
    <source>
        <dbReference type="Proteomes" id="UP000053860"/>
    </source>
</evidence>
<accession>A0A124FXG8</accession>
<dbReference type="Proteomes" id="UP000053860">
    <property type="component" value="Unassembled WGS sequence"/>
</dbReference>
<protein>
    <recommendedName>
        <fullName evidence="3">Thioredoxin domain-containing protein</fullName>
    </recommendedName>
</protein>
<dbReference type="InterPro" id="IPR036249">
    <property type="entry name" value="Thioredoxin-like_sf"/>
</dbReference>
<dbReference type="SUPFAM" id="SSF52833">
    <property type="entry name" value="Thioredoxin-like"/>
    <property type="match status" value="1"/>
</dbReference>
<dbReference type="EMBL" id="LGGN01000087">
    <property type="protein sequence ID" value="KUK77995.1"/>
    <property type="molecule type" value="Genomic_DNA"/>
</dbReference>
<name>A0A124FXG8_9BACT</name>
<organism evidence="1 2">
    <name type="scientific">Proteiniphilum acetatigenes</name>
    <dbReference type="NCBI Taxonomy" id="294710"/>
    <lineage>
        <taxon>Bacteria</taxon>
        <taxon>Pseudomonadati</taxon>
        <taxon>Bacteroidota</taxon>
        <taxon>Bacteroidia</taxon>
        <taxon>Bacteroidales</taxon>
        <taxon>Dysgonomonadaceae</taxon>
        <taxon>Proteiniphilum</taxon>
    </lineage>
</organism>
<evidence type="ECO:0008006" key="3">
    <source>
        <dbReference type="Google" id="ProtNLM"/>
    </source>
</evidence>
<dbReference type="AlphaFoldDB" id="A0A124FXG8"/>